<evidence type="ECO:0000259" key="5">
    <source>
        <dbReference type="PROSITE" id="PS50977"/>
    </source>
</evidence>
<keyword evidence="3" id="KW-0804">Transcription</keyword>
<feature type="DNA-binding region" description="H-T-H motif" evidence="4">
    <location>
        <begin position="50"/>
        <end position="69"/>
    </location>
</feature>
<dbReference type="InterPro" id="IPR011075">
    <property type="entry name" value="TetR_C"/>
</dbReference>
<dbReference type="PROSITE" id="PS50977">
    <property type="entry name" value="HTH_TETR_2"/>
    <property type="match status" value="1"/>
</dbReference>
<dbReference type="SUPFAM" id="SSF46689">
    <property type="entry name" value="Homeodomain-like"/>
    <property type="match status" value="1"/>
</dbReference>
<sequence>MHYAKASANQITYREDWQMAEQRKRGEELKAAIFSAAITILNNEGFAAVNFKRVAEEAGTNRPSLYRRWDTPFDLVFDAVRAKSVAHHGTLLTSNRIDTGVLRDDLIAVFDHFRVSSQNMGREFMRAMIIELGQNNEKLQTAFDSTSEGNLEIINNVLDQARARGEHINEVSDETKLMPFEVLRYQLIITQKDLTDGFITHLVDEVMLPALTK</sequence>
<keyword evidence="1" id="KW-0805">Transcription regulation</keyword>
<dbReference type="OrthoDB" id="9796019at2"/>
<evidence type="ECO:0000256" key="2">
    <source>
        <dbReference type="ARBA" id="ARBA00023125"/>
    </source>
</evidence>
<dbReference type="Proteomes" id="UP000292886">
    <property type="component" value="Chromosome"/>
</dbReference>
<dbReference type="InterPro" id="IPR009057">
    <property type="entry name" value="Homeodomain-like_sf"/>
</dbReference>
<name>A0A4P6YSQ3_9LACO</name>
<dbReference type="PANTHER" id="PTHR30055">
    <property type="entry name" value="HTH-TYPE TRANSCRIPTIONAL REGULATOR RUTR"/>
    <property type="match status" value="1"/>
</dbReference>
<accession>A0A4P6YSQ3</accession>
<evidence type="ECO:0000256" key="1">
    <source>
        <dbReference type="ARBA" id="ARBA00023015"/>
    </source>
</evidence>
<dbReference type="PANTHER" id="PTHR30055:SF148">
    <property type="entry name" value="TETR-FAMILY TRANSCRIPTIONAL REGULATOR"/>
    <property type="match status" value="1"/>
</dbReference>
<dbReference type="Pfam" id="PF00440">
    <property type="entry name" value="TetR_N"/>
    <property type="match status" value="1"/>
</dbReference>
<keyword evidence="2 4" id="KW-0238">DNA-binding</keyword>
<dbReference type="Gene3D" id="1.10.10.60">
    <property type="entry name" value="Homeodomain-like"/>
    <property type="match status" value="1"/>
</dbReference>
<gene>
    <name evidence="6" type="ORF">EQG49_04080</name>
</gene>
<dbReference type="SUPFAM" id="SSF48498">
    <property type="entry name" value="Tetracyclin repressor-like, C-terminal domain"/>
    <property type="match status" value="1"/>
</dbReference>
<dbReference type="Gene3D" id="1.10.357.10">
    <property type="entry name" value="Tetracycline Repressor, domain 2"/>
    <property type="match status" value="1"/>
</dbReference>
<dbReference type="EMBL" id="CP037940">
    <property type="protein sequence ID" value="QBO35696.1"/>
    <property type="molecule type" value="Genomic_DNA"/>
</dbReference>
<evidence type="ECO:0000256" key="4">
    <source>
        <dbReference type="PROSITE-ProRule" id="PRU00335"/>
    </source>
</evidence>
<evidence type="ECO:0000313" key="6">
    <source>
        <dbReference type="EMBL" id="QBO35696.1"/>
    </source>
</evidence>
<dbReference type="GO" id="GO:0000976">
    <property type="term" value="F:transcription cis-regulatory region binding"/>
    <property type="evidence" value="ECO:0007669"/>
    <property type="project" value="TreeGrafter"/>
</dbReference>
<organism evidence="6 7">
    <name type="scientific">Periweissella cryptocerci</name>
    <dbReference type="NCBI Taxonomy" id="2506420"/>
    <lineage>
        <taxon>Bacteria</taxon>
        <taxon>Bacillati</taxon>
        <taxon>Bacillota</taxon>
        <taxon>Bacilli</taxon>
        <taxon>Lactobacillales</taxon>
        <taxon>Lactobacillaceae</taxon>
        <taxon>Periweissella</taxon>
    </lineage>
</organism>
<dbReference type="InterPro" id="IPR001647">
    <property type="entry name" value="HTH_TetR"/>
</dbReference>
<evidence type="ECO:0000313" key="7">
    <source>
        <dbReference type="Proteomes" id="UP000292886"/>
    </source>
</evidence>
<dbReference type="Pfam" id="PF16859">
    <property type="entry name" value="TetR_C_11"/>
    <property type="match status" value="1"/>
</dbReference>
<feature type="domain" description="HTH tetR-type" evidence="5">
    <location>
        <begin position="27"/>
        <end position="87"/>
    </location>
</feature>
<proteinExistence type="predicted"/>
<dbReference type="InterPro" id="IPR050109">
    <property type="entry name" value="HTH-type_TetR-like_transc_reg"/>
</dbReference>
<dbReference type="AlphaFoldDB" id="A0A4P6YSQ3"/>
<dbReference type="KEGG" id="wei:EQG49_04080"/>
<evidence type="ECO:0000256" key="3">
    <source>
        <dbReference type="ARBA" id="ARBA00023163"/>
    </source>
</evidence>
<dbReference type="InterPro" id="IPR036271">
    <property type="entry name" value="Tet_transcr_reg_TetR-rel_C_sf"/>
</dbReference>
<keyword evidence="7" id="KW-1185">Reference proteome</keyword>
<protein>
    <submittedName>
        <fullName evidence="6">TetR/AcrR family transcriptional regulator</fullName>
    </submittedName>
</protein>
<dbReference type="GO" id="GO:0003700">
    <property type="term" value="F:DNA-binding transcription factor activity"/>
    <property type="evidence" value="ECO:0007669"/>
    <property type="project" value="TreeGrafter"/>
</dbReference>
<reference evidence="7" key="1">
    <citation type="submission" date="2019-03" db="EMBL/GenBank/DDBJ databases">
        <title>Weissella sp. 26KH-42 Genome sequencing.</title>
        <authorList>
            <person name="Heo J."/>
            <person name="Kim S.-J."/>
            <person name="Kim J.-S."/>
            <person name="Hong S.-B."/>
            <person name="Kwon S.-W."/>
        </authorList>
    </citation>
    <scope>NUCLEOTIDE SEQUENCE [LARGE SCALE GENOMIC DNA]</scope>
    <source>
        <strain evidence="7">26KH-42</strain>
    </source>
</reference>